<accession>A0A840S4X5</accession>
<organism evidence="1 2">
    <name type="scientific">Inhella inkyongensis</name>
    <dbReference type="NCBI Taxonomy" id="392593"/>
    <lineage>
        <taxon>Bacteria</taxon>
        <taxon>Pseudomonadati</taxon>
        <taxon>Pseudomonadota</taxon>
        <taxon>Betaproteobacteria</taxon>
        <taxon>Burkholderiales</taxon>
        <taxon>Sphaerotilaceae</taxon>
        <taxon>Inhella</taxon>
    </lineage>
</organism>
<proteinExistence type="predicted"/>
<dbReference type="SUPFAM" id="SSF64076">
    <property type="entry name" value="MTH938-like"/>
    <property type="match status" value="1"/>
</dbReference>
<dbReference type="InterPro" id="IPR007523">
    <property type="entry name" value="NDUFAF3/AAMDC"/>
</dbReference>
<evidence type="ECO:0008006" key="3">
    <source>
        <dbReference type="Google" id="ProtNLM"/>
    </source>
</evidence>
<gene>
    <name evidence="1" type="ORF">HNQ51_000863</name>
</gene>
<name>A0A840S4X5_9BURK</name>
<dbReference type="Pfam" id="PF04430">
    <property type="entry name" value="DUF498"/>
    <property type="match status" value="1"/>
</dbReference>
<dbReference type="AlphaFoldDB" id="A0A840S4X5"/>
<evidence type="ECO:0000313" key="2">
    <source>
        <dbReference type="Proteomes" id="UP000554837"/>
    </source>
</evidence>
<dbReference type="InterPro" id="IPR036748">
    <property type="entry name" value="MTH938-like_sf"/>
</dbReference>
<keyword evidence="2" id="KW-1185">Reference proteome</keyword>
<sequence>MKFQLEQADGVNHIAKMEAGRIWVGETVHLQSVLVPWSGAVQTWTPQRFEDLDAAHFESLLDFRPELVILSTGTKHRFVHPRLHAALMAERIGLEAMELHAACRTFNVLAGEGRKVLAAILLA</sequence>
<protein>
    <recommendedName>
        <fullName evidence="3">Mth938-like domain-containing protein</fullName>
    </recommendedName>
</protein>
<dbReference type="PANTHER" id="PTHR21192">
    <property type="entry name" value="NUCLEAR PROTEIN E3-3"/>
    <property type="match status" value="1"/>
</dbReference>
<comment type="caution">
    <text evidence="1">The sequence shown here is derived from an EMBL/GenBank/DDBJ whole genome shotgun (WGS) entry which is preliminary data.</text>
</comment>
<dbReference type="Proteomes" id="UP000554837">
    <property type="component" value="Unassembled WGS sequence"/>
</dbReference>
<dbReference type="Gene3D" id="3.40.1230.10">
    <property type="entry name" value="MTH938-like"/>
    <property type="match status" value="1"/>
</dbReference>
<dbReference type="EMBL" id="JACHHO010000001">
    <property type="protein sequence ID" value="MBB5203570.1"/>
    <property type="molecule type" value="Genomic_DNA"/>
</dbReference>
<dbReference type="RefSeq" id="WP_246071431.1">
    <property type="nucleotide sequence ID" value="NZ_CP040709.1"/>
</dbReference>
<evidence type="ECO:0000313" key="1">
    <source>
        <dbReference type="EMBL" id="MBB5203570.1"/>
    </source>
</evidence>
<reference evidence="1 2" key="1">
    <citation type="submission" date="2020-08" db="EMBL/GenBank/DDBJ databases">
        <title>Genomic Encyclopedia of Type Strains, Phase IV (KMG-IV): sequencing the most valuable type-strain genomes for metagenomic binning, comparative biology and taxonomic classification.</title>
        <authorList>
            <person name="Goeker M."/>
        </authorList>
    </citation>
    <scope>NUCLEOTIDE SEQUENCE [LARGE SCALE GENOMIC DNA]</scope>
    <source>
        <strain evidence="1 2">DSM 23958</strain>
    </source>
</reference>
<dbReference type="PANTHER" id="PTHR21192:SF2">
    <property type="entry name" value="NADH DEHYDROGENASE [UBIQUINONE] 1 ALPHA SUBCOMPLEX ASSEMBLY FACTOR 3"/>
    <property type="match status" value="1"/>
</dbReference>